<feature type="active site" description="Tele-AMP-histidine intermediate" evidence="1">
    <location>
        <position position="112"/>
    </location>
</feature>
<dbReference type="OrthoDB" id="672793at2759"/>
<dbReference type="PRINTS" id="PR00332">
    <property type="entry name" value="HISTRIAD"/>
</dbReference>
<evidence type="ECO:0000313" key="6">
    <source>
        <dbReference type="Proteomes" id="UP000887568"/>
    </source>
</evidence>
<name>A0A914A4E5_PATMI</name>
<dbReference type="Pfam" id="PF01230">
    <property type="entry name" value="HIT"/>
    <property type="match status" value="1"/>
</dbReference>
<dbReference type="CDD" id="cd01276">
    <property type="entry name" value="PKCI_related"/>
    <property type="match status" value="1"/>
</dbReference>
<dbReference type="PROSITE" id="PS00892">
    <property type="entry name" value="HIT_1"/>
    <property type="match status" value="1"/>
</dbReference>
<feature type="domain" description="HIT" evidence="4">
    <location>
        <begin position="18"/>
        <end position="126"/>
    </location>
</feature>
<dbReference type="InterPro" id="IPR011146">
    <property type="entry name" value="HIT-like"/>
</dbReference>
<dbReference type="EnsemblMetazoa" id="XM_038202506.1">
    <property type="protein sequence ID" value="XP_038058434.1"/>
    <property type="gene ID" value="LOC119729766"/>
</dbReference>
<dbReference type="PANTHER" id="PTHR23089">
    <property type="entry name" value="HISTIDINE TRIAD HIT PROTEIN"/>
    <property type="match status" value="1"/>
</dbReference>
<evidence type="ECO:0000313" key="5">
    <source>
        <dbReference type="EnsemblMetazoa" id="XP_038058434.1"/>
    </source>
</evidence>
<dbReference type="RefSeq" id="XP_038058434.1">
    <property type="nucleotide sequence ID" value="XM_038202506.1"/>
</dbReference>
<proteinExistence type="predicted"/>
<dbReference type="FunFam" id="3.30.428.10:FF:000005">
    <property type="entry name" value="Histidine triad nucleotide-binding protein 1"/>
    <property type="match status" value="1"/>
</dbReference>
<dbReference type="Gene3D" id="3.30.428.10">
    <property type="entry name" value="HIT-like"/>
    <property type="match status" value="1"/>
</dbReference>
<evidence type="ECO:0000256" key="2">
    <source>
        <dbReference type="PIRSR" id="PIRSR601310-3"/>
    </source>
</evidence>
<dbReference type="Proteomes" id="UP000887568">
    <property type="component" value="Unplaced"/>
</dbReference>
<dbReference type="GO" id="GO:0003824">
    <property type="term" value="F:catalytic activity"/>
    <property type="evidence" value="ECO:0007669"/>
    <property type="project" value="InterPro"/>
</dbReference>
<dbReference type="InterPro" id="IPR001310">
    <property type="entry name" value="Histidine_triad_HIT"/>
</dbReference>
<dbReference type="InterPro" id="IPR019808">
    <property type="entry name" value="Histidine_triad_CS"/>
</dbReference>
<accession>A0A914A4E5</accession>
<dbReference type="AlphaFoldDB" id="A0A914A4E5"/>
<protein>
    <recommendedName>
        <fullName evidence="4">HIT domain-containing protein</fullName>
    </recommendedName>
</protein>
<dbReference type="CTD" id="3094"/>
<keyword evidence="6" id="KW-1185">Reference proteome</keyword>
<dbReference type="InterPro" id="IPR036265">
    <property type="entry name" value="HIT-like_sf"/>
</dbReference>
<evidence type="ECO:0000259" key="4">
    <source>
        <dbReference type="PROSITE" id="PS51084"/>
    </source>
</evidence>
<sequence>MADEVSKAQTAQPGGDTIFGKIIRKEIPSDILYEDEQCIAMRDIAPVAKTHFLVLPKKPISQLSTAEAADKELLGHLLLVANTVAKQEGLTEGFRVVINDGKHGAQSVYHLHLHVIGGQQLGWPPC</sequence>
<dbReference type="OMA" id="QQLGWPP"/>
<reference evidence="5" key="1">
    <citation type="submission" date="2022-11" db="UniProtKB">
        <authorList>
            <consortium name="EnsemblMetazoa"/>
        </authorList>
    </citation>
    <scope>IDENTIFICATION</scope>
</reference>
<dbReference type="SUPFAM" id="SSF54197">
    <property type="entry name" value="HIT-like"/>
    <property type="match status" value="1"/>
</dbReference>
<organism evidence="5 6">
    <name type="scientific">Patiria miniata</name>
    <name type="common">Bat star</name>
    <name type="synonym">Asterina miniata</name>
    <dbReference type="NCBI Taxonomy" id="46514"/>
    <lineage>
        <taxon>Eukaryota</taxon>
        <taxon>Metazoa</taxon>
        <taxon>Echinodermata</taxon>
        <taxon>Eleutherozoa</taxon>
        <taxon>Asterozoa</taxon>
        <taxon>Asteroidea</taxon>
        <taxon>Valvatacea</taxon>
        <taxon>Valvatida</taxon>
        <taxon>Asterinidae</taxon>
        <taxon>Patiria</taxon>
    </lineage>
</organism>
<evidence type="ECO:0000256" key="3">
    <source>
        <dbReference type="PROSITE-ProRule" id="PRU00464"/>
    </source>
</evidence>
<dbReference type="PROSITE" id="PS51084">
    <property type="entry name" value="HIT_2"/>
    <property type="match status" value="1"/>
</dbReference>
<dbReference type="GeneID" id="119729766"/>
<feature type="short sequence motif" description="Histidine triad motif" evidence="2 3">
    <location>
        <begin position="110"/>
        <end position="114"/>
    </location>
</feature>
<evidence type="ECO:0000256" key="1">
    <source>
        <dbReference type="PIRSR" id="PIRSR601310-1"/>
    </source>
</evidence>